<comment type="caution">
    <text evidence="1">The sequence shown here is derived from an EMBL/GenBank/DDBJ whole genome shotgun (WGS) entry which is preliminary data.</text>
</comment>
<sequence>MAPRQDHLWALGSTLHFHDETFQVLAVLINFARHLFLWRDRAFNSAQVDMDDSLVSTLLDDTGHHVADLAVEFANDQFIVGFAEPLDDHLSGSASGNTAEAGWRDLLFAK</sequence>
<protein>
    <submittedName>
        <fullName evidence="1">Uncharacterized protein</fullName>
    </submittedName>
</protein>
<proteinExistence type="predicted"/>
<dbReference type="EMBL" id="MLJW01001390">
    <property type="protein sequence ID" value="OIQ78485.1"/>
    <property type="molecule type" value="Genomic_DNA"/>
</dbReference>
<accession>A0A1J5QRC3</accession>
<reference evidence="1" key="1">
    <citation type="submission" date="2016-10" db="EMBL/GenBank/DDBJ databases">
        <title>Sequence of Gallionella enrichment culture.</title>
        <authorList>
            <person name="Poehlein A."/>
            <person name="Muehling M."/>
            <person name="Daniel R."/>
        </authorList>
    </citation>
    <scope>NUCLEOTIDE SEQUENCE</scope>
</reference>
<name>A0A1J5QRC3_9ZZZZ</name>
<evidence type="ECO:0000313" key="1">
    <source>
        <dbReference type="EMBL" id="OIQ78485.1"/>
    </source>
</evidence>
<dbReference type="AlphaFoldDB" id="A0A1J5QRC3"/>
<gene>
    <name evidence="1" type="ORF">GALL_398030</name>
</gene>
<organism evidence="1">
    <name type="scientific">mine drainage metagenome</name>
    <dbReference type="NCBI Taxonomy" id="410659"/>
    <lineage>
        <taxon>unclassified sequences</taxon>
        <taxon>metagenomes</taxon>
        <taxon>ecological metagenomes</taxon>
    </lineage>
</organism>